<proteinExistence type="predicted"/>
<evidence type="ECO:0000313" key="2">
    <source>
        <dbReference type="Proteomes" id="UP000237347"/>
    </source>
</evidence>
<dbReference type="EMBL" id="PKMF04000096">
    <property type="protein sequence ID" value="KAK7850703.1"/>
    <property type="molecule type" value="Genomic_DNA"/>
</dbReference>
<accession>A0AAW0LIE5</accession>
<protein>
    <submittedName>
        <fullName evidence="1">Uncharacterized protein</fullName>
    </submittedName>
</protein>
<keyword evidence="2" id="KW-1185">Reference proteome</keyword>
<dbReference type="Proteomes" id="UP000237347">
    <property type="component" value="Unassembled WGS sequence"/>
</dbReference>
<comment type="caution">
    <text evidence="1">The sequence shown here is derived from an EMBL/GenBank/DDBJ whole genome shotgun (WGS) entry which is preliminary data.</text>
</comment>
<sequence>MQNSLSFSLAKIIVLGKDKLQRTHHQGALVHLNLSKFEILYFFDYQENYYRSWQKMSCGRARYQGALVDLNLSNFEIYFYLFFDNLENCYCPKKQDYRGSKGRASLTIPELQSV</sequence>
<reference evidence="1 2" key="1">
    <citation type="journal article" date="2018" name="Sci. Data">
        <title>The draft genome sequence of cork oak.</title>
        <authorList>
            <person name="Ramos A.M."/>
            <person name="Usie A."/>
            <person name="Barbosa P."/>
            <person name="Barros P.M."/>
            <person name="Capote T."/>
            <person name="Chaves I."/>
            <person name="Simoes F."/>
            <person name="Abreu I."/>
            <person name="Carrasquinho I."/>
            <person name="Faro C."/>
            <person name="Guimaraes J.B."/>
            <person name="Mendonca D."/>
            <person name="Nobrega F."/>
            <person name="Rodrigues L."/>
            <person name="Saibo N.J.M."/>
            <person name="Varela M.C."/>
            <person name="Egas C."/>
            <person name="Matos J."/>
            <person name="Miguel C.M."/>
            <person name="Oliveira M.M."/>
            <person name="Ricardo C.P."/>
            <person name="Goncalves S."/>
        </authorList>
    </citation>
    <scope>NUCLEOTIDE SEQUENCE [LARGE SCALE GENOMIC DNA]</scope>
    <source>
        <strain evidence="2">cv. HL8</strain>
    </source>
</reference>
<gene>
    <name evidence="1" type="ORF">CFP56_043844</name>
</gene>
<name>A0AAW0LIE5_QUESU</name>
<dbReference type="AlphaFoldDB" id="A0AAW0LIE5"/>
<evidence type="ECO:0000313" key="1">
    <source>
        <dbReference type="EMBL" id="KAK7850703.1"/>
    </source>
</evidence>
<organism evidence="1 2">
    <name type="scientific">Quercus suber</name>
    <name type="common">Cork oak</name>
    <dbReference type="NCBI Taxonomy" id="58331"/>
    <lineage>
        <taxon>Eukaryota</taxon>
        <taxon>Viridiplantae</taxon>
        <taxon>Streptophyta</taxon>
        <taxon>Embryophyta</taxon>
        <taxon>Tracheophyta</taxon>
        <taxon>Spermatophyta</taxon>
        <taxon>Magnoliopsida</taxon>
        <taxon>eudicotyledons</taxon>
        <taxon>Gunneridae</taxon>
        <taxon>Pentapetalae</taxon>
        <taxon>rosids</taxon>
        <taxon>fabids</taxon>
        <taxon>Fagales</taxon>
        <taxon>Fagaceae</taxon>
        <taxon>Quercus</taxon>
    </lineage>
</organism>